<organism evidence="3 4">
    <name type="scientific">Enterovibrio gelatinilyticus</name>
    <dbReference type="NCBI Taxonomy" id="2899819"/>
    <lineage>
        <taxon>Bacteria</taxon>
        <taxon>Pseudomonadati</taxon>
        <taxon>Pseudomonadota</taxon>
        <taxon>Gammaproteobacteria</taxon>
        <taxon>Vibrionales</taxon>
        <taxon>Vibrionaceae</taxon>
        <taxon>Enterovibrio</taxon>
    </lineage>
</organism>
<dbReference type="EMBL" id="JAJUBC010000003">
    <property type="protein sequence ID" value="MDD1792360.1"/>
    <property type="molecule type" value="Genomic_DNA"/>
</dbReference>
<feature type="domain" description="CzcB-like barrel-sandwich hybrid" evidence="2">
    <location>
        <begin position="53"/>
        <end position="177"/>
    </location>
</feature>
<proteinExistence type="inferred from homology"/>
<dbReference type="NCBIfam" id="TIGR01730">
    <property type="entry name" value="RND_mfp"/>
    <property type="match status" value="1"/>
</dbReference>
<dbReference type="SUPFAM" id="SSF111369">
    <property type="entry name" value="HlyD-like secretion proteins"/>
    <property type="match status" value="1"/>
</dbReference>
<reference evidence="3" key="1">
    <citation type="submission" date="2021-12" db="EMBL/GenBank/DDBJ databases">
        <title>Enterovibrio ZSDZ35 sp. nov. and Enterovibrio ZSDZ42 sp. nov., isolated from coastal seawater in Qingdao.</title>
        <authorList>
            <person name="Zhang P."/>
        </authorList>
    </citation>
    <scope>NUCLEOTIDE SEQUENCE</scope>
    <source>
        <strain evidence="3">ZSDZ42</strain>
    </source>
</reference>
<dbReference type="PANTHER" id="PTHR30469:SF20">
    <property type="entry name" value="EFFLUX RND TRANSPORTER PERIPLASMIC ADAPTOR SUBUNIT"/>
    <property type="match status" value="1"/>
</dbReference>
<keyword evidence="4" id="KW-1185">Reference proteome</keyword>
<dbReference type="InterPro" id="IPR006143">
    <property type="entry name" value="RND_pump_MFP"/>
</dbReference>
<gene>
    <name evidence="3" type="ORF">LRP50_04375</name>
</gene>
<sequence length="343" mass="37794">MLTTVGLLAGCNEAISETPEAMPIKPVKLLAVQDYVVSETDNFLAEIDATKRAQLSFQVGGEIQDFAVRMGQHVEKGELLAVLDASDLTLALDSAKARYSLAKTQWKRAQQLYKKQLVSTDVYDQAETRYKAELAHYEQAKTELEYTQVVAPFDGVVAYTFAKQHQVVAAKQPILNLIDNTQLDVSFALPVHYVEQLGIDALTEQPLWVMMDSDPTSRIPGKFKELSTQPNTETNTYQATLTIVRPEARNLLSGMTGHVLIAKSQTGLQLSLPESAWVSRDAQAGTVWVMDETTQRVAKTAVRLDGEGRIKQGLDVTDLVVVAGVESLSEGQEVKAWIREDGI</sequence>
<comment type="similarity">
    <text evidence="1">Belongs to the membrane fusion protein (MFP) (TC 8.A.1) family.</text>
</comment>
<evidence type="ECO:0000259" key="2">
    <source>
        <dbReference type="Pfam" id="PF25973"/>
    </source>
</evidence>
<dbReference type="Gene3D" id="2.40.50.100">
    <property type="match status" value="1"/>
</dbReference>
<protein>
    <submittedName>
        <fullName evidence="3">Efflux RND transporter periplasmic adaptor subunit</fullName>
    </submittedName>
</protein>
<evidence type="ECO:0000313" key="4">
    <source>
        <dbReference type="Proteomes" id="UP001149400"/>
    </source>
</evidence>
<evidence type="ECO:0000256" key="1">
    <source>
        <dbReference type="ARBA" id="ARBA00009477"/>
    </source>
</evidence>
<dbReference type="Gene3D" id="2.40.30.170">
    <property type="match status" value="1"/>
</dbReference>
<name>A0ABT5QWP7_9GAMM</name>
<accession>A0ABT5QWP7</accession>
<dbReference type="Gene3D" id="2.40.420.20">
    <property type="match status" value="1"/>
</dbReference>
<dbReference type="Pfam" id="PF25973">
    <property type="entry name" value="BSH_CzcB"/>
    <property type="match status" value="1"/>
</dbReference>
<dbReference type="Gene3D" id="1.10.287.470">
    <property type="entry name" value="Helix hairpin bin"/>
    <property type="match status" value="1"/>
</dbReference>
<dbReference type="PANTHER" id="PTHR30469">
    <property type="entry name" value="MULTIDRUG RESISTANCE PROTEIN MDTA"/>
    <property type="match status" value="1"/>
</dbReference>
<evidence type="ECO:0000313" key="3">
    <source>
        <dbReference type="EMBL" id="MDD1792360.1"/>
    </source>
</evidence>
<dbReference type="Proteomes" id="UP001149400">
    <property type="component" value="Unassembled WGS sequence"/>
</dbReference>
<comment type="caution">
    <text evidence="3">The sequence shown here is derived from an EMBL/GenBank/DDBJ whole genome shotgun (WGS) entry which is preliminary data.</text>
</comment>
<dbReference type="InterPro" id="IPR058647">
    <property type="entry name" value="BSH_CzcB-like"/>
</dbReference>